<evidence type="ECO:0000313" key="1">
    <source>
        <dbReference type="EMBL" id="JAE09967.1"/>
    </source>
</evidence>
<organism evidence="1">
    <name type="scientific">Arundo donax</name>
    <name type="common">Giant reed</name>
    <name type="synonym">Donax arundinaceus</name>
    <dbReference type="NCBI Taxonomy" id="35708"/>
    <lineage>
        <taxon>Eukaryota</taxon>
        <taxon>Viridiplantae</taxon>
        <taxon>Streptophyta</taxon>
        <taxon>Embryophyta</taxon>
        <taxon>Tracheophyta</taxon>
        <taxon>Spermatophyta</taxon>
        <taxon>Magnoliopsida</taxon>
        <taxon>Liliopsida</taxon>
        <taxon>Poales</taxon>
        <taxon>Poaceae</taxon>
        <taxon>PACMAD clade</taxon>
        <taxon>Arundinoideae</taxon>
        <taxon>Arundineae</taxon>
        <taxon>Arundo</taxon>
    </lineage>
</organism>
<dbReference type="EMBL" id="GBRH01187929">
    <property type="protein sequence ID" value="JAE09967.1"/>
    <property type="molecule type" value="Transcribed_RNA"/>
</dbReference>
<protein>
    <submittedName>
        <fullName evidence="1">Uncharacterized protein</fullName>
    </submittedName>
</protein>
<dbReference type="AlphaFoldDB" id="A0A0A9FC85"/>
<proteinExistence type="predicted"/>
<reference evidence="1" key="1">
    <citation type="submission" date="2014-09" db="EMBL/GenBank/DDBJ databases">
        <authorList>
            <person name="Magalhaes I.L.F."/>
            <person name="Oliveira U."/>
            <person name="Santos F.R."/>
            <person name="Vidigal T.H.D.A."/>
            <person name="Brescovit A.D."/>
            <person name="Santos A.J."/>
        </authorList>
    </citation>
    <scope>NUCLEOTIDE SEQUENCE</scope>
    <source>
        <tissue evidence="1">Shoot tissue taken approximately 20 cm above the soil surface</tissue>
    </source>
</reference>
<accession>A0A0A9FC85</accession>
<name>A0A0A9FC85_ARUDO</name>
<sequence length="50" mass="5921">MVYEMHNLIIAQIQKVPCIINSLSSQRTWTITLFMMQCTKCAKNFELRDK</sequence>
<reference evidence="1" key="2">
    <citation type="journal article" date="2015" name="Data Brief">
        <title>Shoot transcriptome of the giant reed, Arundo donax.</title>
        <authorList>
            <person name="Barrero R.A."/>
            <person name="Guerrero F.D."/>
            <person name="Moolhuijzen P."/>
            <person name="Goolsby J.A."/>
            <person name="Tidwell J."/>
            <person name="Bellgard S.E."/>
            <person name="Bellgard M.I."/>
        </authorList>
    </citation>
    <scope>NUCLEOTIDE SEQUENCE</scope>
    <source>
        <tissue evidence="1">Shoot tissue taken approximately 20 cm above the soil surface</tissue>
    </source>
</reference>